<dbReference type="AlphaFoldDB" id="A0A4R0NSL5"/>
<dbReference type="RefSeq" id="WP_131593437.1">
    <property type="nucleotide sequence ID" value="NZ_SJSL01000001.1"/>
</dbReference>
<name>A0A4R0NSL5_9SPHI</name>
<sequence>MRLQLNIFMMHGNMAGMTLKREGQQFKVAQLCNALQFVATMEQHRIAIASGGGHELCYDLRDSKGNEWVLSYRCGNRMVLLEVWVQHPGSQDNLHTVFSWEGSVGEFDKAIRKFSALLSGCITSSFARRTLCPLKDTEF</sequence>
<dbReference type="OrthoDB" id="772734at2"/>
<keyword evidence="2" id="KW-1185">Reference proteome</keyword>
<proteinExistence type="predicted"/>
<dbReference type="Proteomes" id="UP000293347">
    <property type="component" value="Unassembled WGS sequence"/>
</dbReference>
<dbReference type="EMBL" id="SJSL01000001">
    <property type="protein sequence ID" value="TCD03129.1"/>
    <property type="molecule type" value="Genomic_DNA"/>
</dbReference>
<evidence type="ECO:0000313" key="2">
    <source>
        <dbReference type="Proteomes" id="UP000293347"/>
    </source>
</evidence>
<protein>
    <submittedName>
        <fullName evidence="1">Uncharacterized protein</fullName>
    </submittedName>
</protein>
<gene>
    <name evidence="1" type="ORF">EZ437_03895</name>
</gene>
<comment type="caution">
    <text evidence="1">The sequence shown here is derived from an EMBL/GenBank/DDBJ whole genome shotgun (WGS) entry which is preliminary data.</text>
</comment>
<accession>A0A4R0NSL5</accession>
<organism evidence="1 2">
    <name type="scientific">Pedobacter psychroterrae</name>
    <dbReference type="NCBI Taxonomy" id="2530453"/>
    <lineage>
        <taxon>Bacteria</taxon>
        <taxon>Pseudomonadati</taxon>
        <taxon>Bacteroidota</taxon>
        <taxon>Sphingobacteriia</taxon>
        <taxon>Sphingobacteriales</taxon>
        <taxon>Sphingobacteriaceae</taxon>
        <taxon>Pedobacter</taxon>
    </lineage>
</organism>
<evidence type="ECO:0000313" key="1">
    <source>
        <dbReference type="EMBL" id="TCD03129.1"/>
    </source>
</evidence>
<reference evidence="1 2" key="1">
    <citation type="submission" date="2019-02" db="EMBL/GenBank/DDBJ databases">
        <title>Pedobacter sp. RP-1-14 sp. nov., isolated from Arctic soil.</title>
        <authorList>
            <person name="Dahal R.H."/>
        </authorList>
    </citation>
    <scope>NUCLEOTIDE SEQUENCE [LARGE SCALE GENOMIC DNA]</scope>
    <source>
        <strain evidence="1 2">RP-1-14</strain>
    </source>
</reference>